<name>A0A9P7A2C8_9AGAM</name>
<sequence>MRMSSLSHTKKVYAITKVDKAREFIYKWGNTVDGSKVENALGEGSWVPTINQFAKKLGPLGLDPFRMLVVDLMHECELGTWKALFTHLVRLLYALPRGSQLVAALDNRFRQVPTFARDFEDILQCSIPVFEGLFPTDHDAIMQTLLYRFAQWHALAKLRIHTESTVTFLDETFKKLCQNLRKFQCDTCAAFNTIELPKEKAARQRRLAQHSESSAASPEKIGPRVKKFNLGTYKFHAMGDYVRTIKIFGTTDSFTTQMVCACFIYNIHLVLSLARESLHTEL</sequence>
<dbReference type="Proteomes" id="UP000714275">
    <property type="component" value="Unassembled WGS sequence"/>
</dbReference>
<dbReference type="AlphaFoldDB" id="A0A9P7A2C8"/>
<proteinExistence type="predicted"/>
<reference evidence="1" key="1">
    <citation type="journal article" date="2020" name="New Phytol.">
        <title>Comparative genomics reveals dynamic genome evolution in host specialist ectomycorrhizal fungi.</title>
        <authorList>
            <person name="Lofgren L.A."/>
            <person name="Nguyen N.H."/>
            <person name="Vilgalys R."/>
            <person name="Ruytinx J."/>
            <person name="Liao H.L."/>
            <person name="Branco S."/>
            <person name="Kuo A."/>
            <person name="LaButti K."/>
            <person name="Lipzen A."/>
            <person name="Andreopoulos W."/>
            <person name="Pangilinan J."/>
            <person name="Riley R."/>
            <person name="Hundley H."/>
            <person name="Na H."/>
            <person name="Barry K."/>
            <person name="Grigoriev I.V."/>
            <person name="Stajich J.E."/>
            <person name="Kennedy P.G."/>
        </authorList>
    </citation>
    <scope>NUCLEOTIDE SEQUENCE</scope>
    <source>
        <strain evidence="1">DOB743</strain>
    </source>
</reference>
<keyword evidence="2" id="KW-1185">Reference proteome</keyword>
<dbReference type="EMBL" id="JABBWD010000008">
    <property type="protein sequence ID" value="KAG1780462.1"/>
    <property type="molecule type" value="Genomic_DNA"/>
</dbReference>
<protein>
    <recommendedName>
        <fullName evidence="3">Transposase</fullName>
    </recommendedName>
</protein>
<organism evidence="1 2">
    <name type="scientific">Suillus placidus</name>
    <dbReference type="NCBI Taxonomy" id="48579"/>
    <lineage>
        <taxon>Eukaryota</taxon>
        <taxon>Fungi</taxon>
        <taxon>Dikarya</taxon>
        <taxon>Basidiomycota</taxon>
        <taxon>Agaricomycotina</taxon>
        <taxon>Agaricomycetes</taxon>
        <taxon>Agaricomycetidae</taxon>
        <taxon>Boletales</taxon>
        <taxon>Suillineae</taxon>
        <taxon>Suillaceae</taxon>
        <taxon>Suillus</taxon>
    </lineage>
</organism>
<gene>
    <name evidence="1" type="ORF">EV702DRAFT_721377</name>
</gene>
<dbReference type="OrthoDB" id="3269417at2759"/>
<accession>A0A9P7A2C8</accession>
<comment type="caution">
    <text evidence="1">The sequence shown here is derived from an EMBL/GenBank/DDBJ whole genome shotgun (WGS) entry which is preliminary data.</text>
</comment>
<evidence type="ECO:0000313" key="2">
    <source>
        <dbReference type="Proteomes" id="UP000714275"/>
    </source>
</evidence>
<evidence type="ECO:0008006" key="3">
    <source>
        <dbReference type="Google" id="ProtNLM"/>
    </source>
</evidence>
<evidence type="ECO:0000313" key="1">
    <source>
        <dbReference type="EMBL" id="KAG1780462.1"/>
    </source>
</evidence>